<dbReference type="SUPFAM" id="SSF53474">
    <property type="entry name" value="alpha/beta-Hydrolases"/>
    <property type="match status" value="1"/>
</dbReference>
<keyword evidence="3" id="KW-1185">Reference proteome</keyword>
<feature type="region of interest" description="Disordered" evidence="1">
    <location>
        <begin position="1"/>
        <end position="29"/>
    </location>
</feature>
<comment type="caution">
    <text evidence="2">The sequence shown here is derived from an EMBL/GenBank/DDBJ whole genome shotgun (WGS) entry which is preliminary data.</text>
</comment>
<dbReference type="Pfam" id="PF03583">
    <property type="entry name" value="LIP"/>
    <property type="match status" value="1"/>
</dbReference>
<evidence type="ECO:0000256" key="1">
    <source>
        <dbReference type="SAM" id="MobiDB-lite"/>
    </source>
</evidence>
<dbReference type="RefSeq" id="WP_196824739.1">
    <property type="nucleotide sequence ID" value="NZ_CP046980.1"/>
</dbReference>
<dbReference type="GO" id="GO:0016042">
    <property type="term" value="P:lipid catabolic process"/>
    <property type="evidence" value="ECO:0007669"/>
    <property type="project" value="InterPro"/>
</dbReference>
<evidence type="ECO:0000313" key="3">
    <source>
        <dbReference type="Proteomes" id="UP000658613"/>
    </source>
</evidence>
<name>A0A931E1Z8_9CORY</name>
<accession>A0A931E1Z8</accession>
<dbReference type="Gene3D" id="1.10.260.130">
    <property type="match status" value="1"/>
</dbReference>
<dbReference type="PIRSF" id="PIRSF029171">
    <property type="entry name" value="Esterase_LipA"/>
    <property type="match status" value="1"/>
</dbReference>
<dbReference type="InterPro" id="IPR029058">
    <property type="entry name" value="AB_hydrolase_fold"/>
</dbReference>
<dbReference type="EMBL" id="JADOUE010000001">
    <property type="protein sequence ID" value="MBG6122331.1"/>
    <property type="molecule type" value="Genomic_DNA"/>
</dbReference>
<organism evidence="2 3">
    <name type="scientific">Corynebacterium aquatimens</name>
    <dbReference type="NCBI Taxonomy" id="1190508"/>
    <lineage>
        <taxon>Bacteria</taxon>
        <taxon>Bacillati</taxon>
        <taxon>Actinomycetota</taxon>
        <taxon>Actinomycetes</taxon>
        <taxon>Mycobacteriales</taxon>
        <taxon>Corynebacteriaceae</taxon>
        <taxon>Corynebacterium</taxon>
    </lineage>
</organism>
<dbReference type="InterPro" id="IPR005152">
    <property type="entry name" value="Lipase_secreted"/>
</dbReference>
<dbReference type="PANTHER" id="PTHR34853:SF1">
    <property type="entry name" value="LIPASE 5"/>
    <property type="match status" value="1"/>
</dbReference>
<dbReference type="Gene3D" id="3.40.50.1820">
    <property type="entry name" value="alpha/beta hydrolase"/>
    <property type="match status" value="1"/>
</dbReference>
<gene>
    <name evidence="2" type="ORF">IW254_001300</name>
</gene>
<sequence>MAASSLSSISEGSSNHAGAHAAVPQRPGELIVREKVGGSHGERIRYSTTNERGQIVPVTGAIYDHAHPKGTVVIAPGTRGMGDQCAPSAGSSMLGGINGSSVNINYEAPFAESLWRRGYRVVVTDYIGLGTPGAHTYLNRIDQGHAVIDAARAVVAPGEKVVFYGYSQGGGASAAAAELHAAYAPELNVVGTFSGAAPADPLAVLEQGNDSLAGVAAFVIASYAYSYPEFAAAIGEHATLEAWRHLEAVASACVIEGSLSSGDFASMTRTGRAMTDIARNDPRVREALVRNKLGTVPLSAPMLVLASPQDTIVPFEQTKQMARDYCALGSTVEFRSVPVSEELTRRGISHAVPLIAETEAIAAWVDDRFAGKPPAQVCPA</sequence>
<dbReference type="GO" id="GO:0004806">
    <property type="term" value="F:triacylglycerol lipase activity"/>
    <property type="evidence" value="ECO:0007669"/>
    <property type="project" value="InterPro"/>
</dbReference>
<feature type="compositionally biased region" description="Low complexity" evidence="1">
    <location>
        <begin position="1"/>
        <end position="14"/>
    </location>
</feature>
<proteinExistence type="predicted"/>
<protein>
    <submittedName>
        <fullName evidence="2">Pimeloyl-ACP methyl ester carboxylesterase</fullName>
    </submittedName>
</protein>
<dbReference type="PANTHER" id="PTHR34853">
    <property type="match status" value="1"/>
</dbReference>
<dbReference type="Proteomes" id="UP000658613">
    <property type="component" value="Unassembled WGS sequence"/>
</dbReference>
<evidence type="ECO:0000313" key="2">
    <source>
        <dbReference type="EMBL" id="MBG6122331.1"/>
    </source>
</evidence>
<dbReference type="AlphaFoldDB" id="A0A931E1Z8"/>
<reference evidence="2" key="1">
    <citation type="submission" date="2020-11" db="EMBL/GenBank/DDBJ databases">
        <title>Sequencing the genomes of 1000 actinobacteria strains.</title>
        <authorList>
            <person name="Klenk H.-P."/>
        </authorList>
    </citation>
    <scope>NUCLEOTIDE SEQUENCE</scope>
    <source>
        <strain evidence="2">DSM 45632</strain>
    </source>
</reference>